<name>A0A1C7NKU2_9FUNG</name>
<dbReference type="GO" id="GO:0008053">
    <property type="term" value="P:mitochondrial fusion"/>
    <property type="evidence" value="ECO:0007669"/>
    <property type="project" value="TreeGrafter"/>
</dbReference>
<protein>
    <submittedName>
        <fullName evidence="8">Transmembrane GTPase fzo1</fullName>
    </submittedName>
</protein>
<evidence type="ECO:0000256" key="5">
    <source>
        <dbReference type="ARBA" id="ARBA00023134"/>
    </source>
</evidence>
<accession>A0A1C7NKU2</accession>
<dbReference type="STRING" id="101091.A0A1C7NKU2"/>
<comment type="subcellular location">
    <subcellularLocation>
        <location evidence="1">Membrane</location>
    </subcellularLocation>
</comment>
<organism evidence="8 9">
    <name type="scientific">Choanephora cucurbitarum</name>
    <dbReference type="NCBI Taxonomy" id="101091"/>
    <lineage>
        <taxon>Eukaryota</taxon>
        <taxon>Fungi</taxon>
        <taxon>Fungi incertae sedis</taxon>
        <taxon>Mucoromycota</taxon>
        <taxon>Mucoromycotina</taxon>
        <taxon>Mucoromycetes</taxon>
        <taxon>Mucorales</taxon>
        <taxon>Mucorineae</taxon>
        <taxon>Choanephoraceae</taxon>
        <taxon>Choanephoroideae</taxon>
        <taxon>Choanephora</taxon>
    </lineage>
</organism>
<evidence type="ECO:0000313" key="8">
    <source>
        <dbReference type="EMBL" id="OBZ87924.1"/>
    </source>
</evidence>
<dbReference type="PROSITE" id="PS51718">
    <property type="entry name" value="G_DYNAMIN_2"/>
    <property type="match status" value="1"/>
</dbReference>
<comment type="caution">
    <text evidence="8">The sequence shown here is derived from an EMBL/GenBank/DDBJ whole genome shotgun (WGS) entry which is preliminary data.</text>
</comment>
<dbReference type="PANTHER" id="PTHR10465">
    <property type="entry name" value="TRANSMEMBRANE GTPASE FZO1"/>
    <property type="match status" value="1"/>
</dbReference>
<dbReference type="InParanoid" id="A0A1C7NKU2"/>
<dbReference type="InterPro" id="IPR027094">
    <property type="entry name" value="Mitofusin_fam"/>
</dbReference>
<reference evidence="8 9" key="1">
    <citation type="submission" date="2016-03" db="EMBL/GenBank/DDBJ databases">
        <title>Choanephora cucurbitarum.</title>
        <authorList>
            <person name="Min B."/>
            <person name="Park H."/>
            <person name="Park J.-H."/>
            <person name="Shin H.-D."/>
            <person name="Choi I.-G."/>
        </authorList>
    </citation>
    <scope>NUCLEOTIDE SEQUENCE [LARGE SCALE GENOMIC DNA]</scope>
    <source>
        <strain evidence="8 9">KUS-F28377</strain>
    </source>
</reference>
<keyword evidence="4" id="KW-0175">Coiled coil</keyword>
<dbReference type="GO" id="GO:0005741">
    <property type="term" value="C:mitochondrial outer membrane"/>
    <property type="evidence" value="ECO:0007669"/>
    <property type="project" value="TreeGrafter"/>
</dbReference>
<keyword evidence="6" id="KW-0472">Membrane</keyword>
<dbReference type="FunCoup" id="A0A1C7NKU2">
    <property type="interactions" value="49"/>
</dbReference>
<dbReference type="OrthoDB" id="9984778at2759"/>
<dbReference type="GO" id="GO:0051646">
    <property type="term" value="P:mitochondrion localization"/>
    <property type="evidence" value="ECO:0007669"/>
    <property type="project" value="TreeGrafter"/>
</dbReference>
<dbReference type="InterPro" id="IPR030381">
    <property type="entry name" value="G_DYNAMIN_dom"/>
</dbReference>
<evidence type="ECO:0000256" key="2">
    <source>
        <dbReference type="ARBA" id="ARBA00022741"/>
    </source>
</evidence>
<evidence type="ECO:0000259" key="7">
    <source>
        <dbReference type="PROSITE" id="PS51718"/>
    </source>
</evidence>
<dbReference type="SUPFAM" id="SSF52540">
    <property type="entry name" value="P-loop containing nucleoside triphosphate hydrolases"/>
    <property type="match status" value="1"/>
</dbReference>
<sequence length="657" mass="75483">MTDPLTITPNQHQTEQFCQSPTALWSGEDYQTSTEAILQSIALVKQLLAEQPQLCQQDHSQLDIWAQRLLNSSSKILVTGDLNSGKSTLVNALLKTPDLLPVDQQPCTSMFCQVVNAPQQKDPLLHAFNDIHLYQPQDPTTYTVVPFHELYNLLTLEEPPFKVLRLYTDLTPYPSLIAHHQITLIDSPGLNTDSIRSTTEFAQEEEMDAVVFVVNAENHFTLSGRAFLQSITQPNVFIAVNKFDHIRDKERCKRLILEQIRDVSPLLYEQADQLVHFVSAAYGADATDFMQLEESLCRFVLQIRLESKLLPVQKSLVEYTRTLVTQAKQQADQTQSQLGQLESEFTLFLEDYARLVEAQHQVKHTFHPLIQQTVKETRQTLIRTLDSSSLYDVIQEVNYQGIHHIWSYAQTMSQVLNTHLNQRLIWMEQEANRQTETCRHQMHQLITEQVGHQYPWVSEKQQLKGSQERTEVDLQVQLSDLLCNKMDDKKLGLTTASLAILLLETETLQQQAVYWLTRLLKPVVAHSSHQYARRAIGWSLTCISLVSVGWTAYAFLSDMPGAVQMNLKHKFESAMERAQVQQRANTLTDQVQHLLEIEQTEWLCQLGQWISVKDKERARLEQNLFESKQKAHQLTTWLSRSNTILHDIENLPILSKA</sequence>
<evidence type="ECO:0000313" key="9">
    <source>
        <dbReference type="Proteomes" id="UP000093000"/>
    </source>
</evidence>
<dbReference type="InterPro" id="IPR027417">
    <property type="entry name" value="P-loop_NTPase"/>
</dbReference>
<evidence type="ECO:0000256" key="3">
    <source>
        <dbReference type="ARBA" id="ARBA00022801"/>
    </source>
</evidence>
<dbReference type="GO" id="GO:0005525">
    <property type="term" value="F:GTP binding"/>
    <property type="evidence" value="ECO:0007669"/>
    <property type="project" value="UniProtKB-KW"/>
</dbReference>
<keyword evidence="5" id="KW-0342">GTP-binding</keyword>
<dbReference type="EMBL" id="LUGH01000188">
    <property type="protein sequence ID" value="OBZ87924.1"/>
    <property type="molecule type" value="Genomic_DNA"/>
</dbReference>
<dbReference type="PANTHER" id="PTHR10465:SF0">
    <property type="entry name" value="SARCALUMENIN"/>
    <property type="match status" value="1"/>
</dbReference>
<gene>
    <name evidence="8" type="primary">fzo1_1</name>
    <name evidence="8" type="ORF">A0J61_04025</name>
</gene>
<proteinExistence type="predicted"/>
<dbReference type="InterPro" id="IPR045063">
    <property type="entry name" value="Dynamin_N"/>
</dbReference>
<feature type="domain" description="Dynamin-type G" evidence="7">
    <location>
        <begin position="70"/>
        <end position="330"/>
    </location>
</feature>
<dbReference type="Proteomes" id="UP000093000">
    <property type="component" value="Unassembled WGS sequence"/>
</dbReference>
<dbReference type="GO" id="GO:0003924">
    <property type="term" value="F:GTPase activity"/>
    <property type="evidence" value="ECO:0007669"/>
    <property type="project" value="InterPro"/>
</dbReference>
<keyword evidence="9" id="KW-1185">Reference proteome</keyword>
<evidence type="ECO:0000256" key="4">
    <source>
        <dbReference type="ARBA" id="ARBA00023054"/>
    </source>
</evidence>
<dbReference type="Pfam" id="PF00350">
    <property type="entry name" value="Dynamin_N"/>
    <property type="match status" value="1"/>
</dbReference>
<evidence type="ECO:0000256" key="6">
    <source>
        <dbReference type="ARBA" id="ARBA00023136"/>
    </source>
</evidence>
<keyword evidence="2" id="KW-0547">Nucleotide-binding</keyword>
<keyword evidence="3" id="KW-0378">Hydrolase</keyword>
<dbReference type="Gene3D" id="3.40.50.300">
    <property type="entry name" value="P-loop containing nucleotide triphosphate hydrolases"/>
    <property type="match status" value="1"/>
</dbReference>
<dbReference type="AlphaFoldDB" id="A0A1C7NKU2"/>
<evidence type="ECO:0000256" key="1">
    <source>
        <dbReference type="ARBA" id="ARBA00004370"/>
    </source>
</evidence>
<keyword evidence="8" id="KW-0812">Transmembrane</keyword>